<dbReference type="EMBL" id="KR063280">
    <property type="protein sequence ID" value="AKL88355.1"/>
    <property type="molecule type" value="Genomic_DNA"/>
</dbReference>
<name>A0A0K0NKU3_9CAUD</name>
<evidence type="ECO:0000313" key="1">
    <source>
        <dbReference type="EMBL" id="AKL88355.1"/>
    </source>
</evidence>
<reference evidence="1 2" key="1">
    <citation type="journal article" date="2015" name="PLoS ONE">
        <title>Lysis to Kill: Evaluation of the Lytic Abilities, and Genomics of Nine Bacteriophages Infective for Gordonia spp. and Their Potential Use in Activated Sludge Foam Biocontrol.</title>
        <authorList>
            <person name="Dyson Z.A."/>
            <person name="Tucci J."/>
            <person name="Seviour R.J."/>
            <person name="Petrovski S."/>
        </authorList>
    </citation>
    <scope>NUCLEOTIDE SEQUENCE [LARGE SCALE GENOMIC DNA]</scope>
</reference>
<evidence type="ECO:0000313" key="2">
    <source>
        <dbReference type="Proteomes" id="UP000203886"/>
    </source>
</evidence>
<sequence>MGSAPNHNYDRIILPGNQGMYVLMYSDISQIKIASKQHILLPLSMHGQTQAAPAQGTDVFLRADRYRLDDPYPFRESPDDYVCIRRSEYDALKATLGE</sequence>
<protein>
    <submittedName>
        <fullName evidence="1">Uncharacterized protein</fullName>
    </submittedName>
</protein>
<accession>A0A0K0NKU3</accession>
<dbReference type="RefSeq" id="YP_009273556.1">
    <property type="nucleotide sequence ID" value="NC_030906.1"/>
</dbReference>
<dbReference type="Proteomes" id="UP000203886">
    <property type="component" value="Segment"/>
</dbReference>
<gene>
    <name evidence="1" type="ORF">GMA6_74</name>
</gene>
<dbReference type="GeneID" id="28801124"/>
<dbReference type="KEGG" id="vg:28801124"/>
<organism evidence="1 2">
    <name type="scientific">Gordonia phage GMA6</name>
    <dbReference type="NCBI Taxonomy" id="1647285"/>
    <lineage>
        <taxon>Viruses</taxon>
        <taxon>Duplodnaviria</taxon>
        <taxon>Heunggongvirae</taxon>
        <taxon>Uroviricota</taxon>
        <taxon>Caudoviricetes</taxon>
        <taxon>Bendigovirus</taxon>
        <taxon>Bendigovirus GMA6</taxon>
    </lineage>
</organism>
<keyword evidence="2" id="KW-1185">Reference proteome</keyword>
<proteinExistence type="predicted"/>